<dbReference type="Proteomes" id="UP000191285">
    <property type="component" value="Unassembled WGS sequence"/>
</dbReference>
<feature type="compositionally biased region" description="Basic and acidic residues" evidence="1">
    <location>
        <begin position="172"/>
        <end position="182"/>
    </location>
</feature>
<dbReference type="PANTHER" id="PTHR10285">
    <property type="entry name" value="URIDINE KINASE"/>
    <property type="match status" value="1"/>
</dbReference>
<feature type="region of interest" description="Disordered" evidence="1">
    <location>
        <begin position="158"/>
        <end position="193"/>
    </location>
</feature>
<evidence type="ECO:0000313" key="2">
    <source>
        <dbReference type="EMBL" id="OQE25227.1"/>
    </source>
</evidence>
<dbReference type="InterPro" id="IPR027417">
    <property type="entry name" value="P-loop_NTPase"/>
</dbReference>
<keyword evidence="3" id="KW-1185">Reference proteome</keyword>
<dbReference type="Gene3D" id="3.40.50.300">
    <property type="entry name" value="P-loop containing nucleotide triphosphate hydrolases"/>
    <property type="match status" value="1"/>
</dbReference>
<proteinExistence type="predicted"/>
<dbReference type="SUPFAM" id="SSF52540">
    <property type="entry name" value="P-loop containing nucleoside triphosphate hydrolases"/>
    <property type="match status" value="1"/>
</dbReference>
<dbReference type="OrthoDB" id="10041966at2759"/>
<sequence length="351" mass="39196">MGSNPQEITLNTLIVGISGPSSSGKTTLARLLQRIFSGVQTSSTKLNTFIIHEDDFYYPDDKIPYTTLPNGKQIQDWDTINAIDTSFLAQSLSYVSKNGHLPPRLSSKEDQNDEGDCPVNDKLVNDLRNKVQNHITSISISRTIAFMEGFLLYAPPPRPAESFESESGSGKTQEEYTKEGRRPHPLRKVQDQIHLPLFLPAPYEKVKTRREGRTGYVTIGPDSNQPKDQPPPGENNLQTRPDVEINLDEDALDEKSNNNNNEPQSFWVDPPGYVDDIVWPRYIGDHSWLIIPDHPLNGDEDKGSEKFIRAFGEGVNVRNDVGIKIAPGKGGVGMDVVLRWAVEEILECLSC</sequence>
<dbReference type="AlphaFoldDB" id="A0A1V6TFV0"/>
<feature type="region of interest" description="Disordered" evidence="1">
    <location>
        <begin position="215"/>
        <end position="240"/>
    </location>
</feature>
<dbReference type="STRING" id="303698.A0A1V6TFV0"/>
<organism evidence="2 3">
    <name type="scientific">Penicillium steckii</name>
    <dbReference type="NCBI Taxonomy" id="303698"/>
    <lineage>
        <taxon>Eukaryota</taxon>
        <taxon>Fungi</taxon>
        <taxon>Dikarya</taxon>
        <taxon>Ascomycota</taxon>
        <taxon>Pezizomycotina</taxon>
        <taxon>Eurotiomycetes</taxon>
        <taxon>Eurotiomycetidae</taxon>
        <taxon>Eurotiales</taxon>
        <taxon>Aspergillaceae</taxon>
        <taxon>Penicillium</taxon>
    </lineage>
</organism>
<comment type="caution">
    <text evidence="2">The sequence shown here is derived from an EMBL/GenBank/DDBJ whole genome shotgun (WGS) entry which is preliminary data.</text>
</comment>
<gene>
    <name evidence="2" type="ORF">PENSTE_c006G07881</name>
</gene>
<evidence type="ECO:0000256" key="1">
    <source>
        <dbReference type="SAM" id="MobiDB-lite"/>
    </source>
</evidence>
<dbReference type="CDD" id="cd02024">
    <property type="entry name" value="NRK1"/>
    <property type="match status" value="1"/>
</dbReference>
<evidence type="ECO:0000313" key="3">
    <source>
        <dbReference type="Proteomes" id="UP000191285"/>
    </source>
</evidence>
<name>A0A1V6TFV0_9EURO</name>
<reference evidence="3" key="1">
    <citation type="journal article" date="2017" name="Nat. Microbiol.">
        <title>Global analysis of biosynthetic gene clusters reveals vast potential of secondary metabolite production in Penicillium species.</title>
        <authorList>
            <person name="Nielsen J.C."/>
            <person name="Grijseels S."/>
            <person name="Prigent S."/>
            <person name="Ji B."/>
            <person name="Dainat J."/>
            <person name="Nielsen K.F."/>
            <person name="Frisvad J.C."/>
            <person name="Workman M."/>
            <person name="Nielsen J."/>
        </authorList>
    </citation>
    <scope>NUCLEOTIDE SEQUENCE [LARGE SCALE GENOMIC DNA]</scope>
    <source>
        <strain evidence="3">IBT 24891</strain>
    </source>
</reference>
<accession>A0A1V6TFV0</accession>
<dbReference type="EMBL" id="MLKD01000006">
    <property type="protein sequence ID" value="OQE25227.1"/>
    <property type="molecule type" value="Genomic_DNA"/>
</dbReference>
<protein>
    <recommendedName>
        <fullName evidence="4">Phosphoribulokinase/uridine kinase domain-containing protein</fullName>
    </recommendedName>
</protein>
<evidence type="ECO:0008006" key="4">
    <source>
        <dbReference type="Google" id="ProtNLM"/>
    </source>
</evidence>